<protein>
    <submittedName>
        <fullName evidence="1">Uncharacterized protein</fullName>
    </submittedName>
</protein>
<proteinExistence type="predicted"/>
<evidence type="ECO:0000313" key="2">
    <source>
        <dbReference type="Proteomes" id="UP001056120"/>
    </source>
</evidence>
<sequence length="545" mass="60117">MMELTDTCTTLQKKVAELKSEVADLKAKVAKHDLIINTYPEHYVAPTKEESSHKVSSSSKGDAIKKGEIIVTTTKDTYEDIVSEEDDDDNVFEVLKKVLLQEGLNVYENSNKHLSLTNGPPVVLQPFNPSSEPYAAPIKEESIRKVFSSSTSGSSSSKGDATKKGEIIVTTSKDSYEDIVSVEDDDNAFEVLKKVLIQEVSVAQLSKVYGRRLESYHEPGNRNPLVTGGLAITMHTPQGPMLLFSKLLDSCYSTRNLHMLKQLHARMIITGISRHDFIRAKLASSYSICAQLHEASIIFSFTNRRSTFLYNSFIRAFSSVNQFSNSLTIFREMLRAGKPLDRHSLPPVLKSCAGVPALRLGRSVHGLVFSNGFDTDVANSNALVTMYGKCGDLGSAQKVFDEMFDRNVVTWTAIMSGYGMYGICEEVFELFGRMVGGGVAPDGLTFTAILTACSHGGLADKGVEYFRMMKDRFSLRPSLEHCTCMVDMLGRAGRVEEAEVMVEMMDAVPDDALWGALLAACKTHGKVEVAERLAEKIYARRLIST</sequence>
<name>A0ACB9A4P5_9ASTR</name>
<keyword evidence="2" id="KW-1185">Reference proteome</keyword>
<gene>
    <name evidence="1" type="ORF">L1987_74723</name>
</gene>
<dbReference type="EMBL" id="CM042042">
    <property type="protein sequence ID" value="KAI3704501.1"/>
    <property type="molecule type" value="Genomic_DNA"/>
</dbReference>
<evidence type="ECO:0000313" key="1">
    <source>
        <dbReference type="EMBL" id="KAI3704501.1"/>
    </source>
</evidence>
<accession>A0ACB9A4P5</accession>
<organism evidence="1 2">
    <name type="scientific">Smallanthus sonchifolius</name>
    <dbReference type="NCBI Taxonomy" id="185202"/>
    <lineage>
        <taxon>Eukaryota</taxon>
        <taxon>Viridiplantae</taxon>
        <taxon>Streptophyta</taxon>
        <taxon>Embryophyta</taxon>
        <taxon>Tracheophyta</taxon>
        <taxon>Spermatophyta</taxon>
        <taxon>Magnoliopsida</taxon>
        <taxon>eudicotyledons</taxon>
        <taxon>Gunneridae</taxon>
        <taxon>Pentapetalae</taxon>
        <taxon>asterids</taxon>
        <taxon>campanulids</taxon>
        <taxon>Asterales</taxon>
        <taxon>Asteraceae</taxon>
        <taxon>Asteroideae</taxon>
        <taxon>Heliantheae alliance</taxon>
        <taxon>Millerieae</taxon>
        <taxon>Smallanthus</taxon>
    </lineage>
</organism>
<reference evidence="2" key="1">
    <citation type="journal article" date="2022" name="Mol. Ecol. Resour.">
        <title>The genomes of chicory, endive, great burdock and yacon provide insights into Asteraceae palaeo-polyploidization history and plant inulin production.</title>
        <authorList>
            <person name="Fan W."/>
            <person name="Wang S."/>
            <person name="Wang H."/>
            <person name="Wang A."/>
            <person name="Jiang F."/>
            <person name="Liu H."/>
            <person name="Zhao H."/>
            <person name="Xu D."/>
            <person name="Zhang Y."/>
        </authorList>
    </citation>
    <scope>NUCLEOTIDE SEQUENCE [LARGE SCALE GENOMIC DNA]</scope>
    <source>
        <strain evidence="2">cv. Yunnan</strain>
    </source>
</reference>
<comment type="caution">
    <text evidence="1">The sequence shown here is derived from an EMBL/GenBank/DDBJ whole genome shotgun (WGS) entry which is preliminary data.</text>
</comment>
<reference evidence="1 2" key="2">
    <citation type="journal article" date="2022" name="Mol. Ecol. Resour.">
        <title>The genomes of chicory, endive, great burdock and yacon provide insights into Asteraceae paleo-polyploidization history and plant inulin production.</title>
        <authorList>
            <person name="Fan W."/>
            <person name="Wang S."/>
            <person name="Wang H."/>
            <person name="Wang A."/>
            <person name="Jiang F."/>
            <person name="Liu H."/>
            <person name="Zhao H."/>
            <person name="Xu D."/>
            <person name="Zhang Y."/>
        </authorList>
    </citation>
    <scope>NUCLEOTIDE SEQUENCE [LARGE SCALE GENOMIC DNA]</scope>
    <source>
        <strain evidence="2">cv. Yunnan</strain>
        <tissue evidence="1">Leaves</tissue>
    </source>
</reference>
<dbReference type="Proteomes" id="UP001056120">
    <property type="component" value="Linkage Group LG25"/>
</dbReference>